<keyword evidence="5" id="KW-1185">Reference proteome</keyword>
<feature type="compositionally biased region" description="Low complexity" evidence="1">
    <location>
        <begin position="123"/>
        <end position="132"/>
    </location>
</feature>
<evidence type="ECO:0000259" key="3">
    <source>
        <dbReference type="Pfam" id="PF05305"/>
    </source>
</evidence>
<accession>A0A317QJK2</accession>
<organism evidence="4 5">
    <name type="scientific">Geodermatophilus normandii</name>
    <dbReference type="NCBI Taxonomy" id="1137989"/>
    <lineage>
        <taxon>Bacteria</taxon>
        <taxon>Bacillati</taxon>
        <taxon>Actinomycetota</taxon>
        <taxon>Actinomycetes</taxon>
        <taxon>Geodermatophilales</taxon>
        <taxon>Geodermatophilaceae</taxon>
        <taxon>Geodermatophilus</taxon>
    </lineage>
</organism>
<gene>
    <name evidence="4" type="ORF">JD79_02686</name>
</gene>
<feature type="domain" description="DUF732" evidence="3">
    <location>
        <begin position="139"/>
        <end position="212"/>
    </location>
</feature>
<name>A0A317QJK2_9ACTN</name>
<feature type="region of interest" description="Disordered" evidence="1">
    <location>
        <begin position="1"/>
        <end position="26"/>
    </location>
</feature>
<evidence type="ECO:0000256" key="2">
    <source>
        <dbReference type="SAM" id="Phobius"/>
    </source>
</evidence>
<feature type="region of interest" description="Disordered" evidence="1">
    <location>
        <begin position="110"/>
        <end position="133"/>
    </location>
</feature>
<keyword evidence="2" id="KW-0472">Membrane</keyword>
<evidence type="ECO:0000313" key="5">
    <source>
        <dbReference type="Proteomes" id="UP000246661"/>
    </source>
</evidence>
<feature type="compositionally biased region" description="Pro residues" evidence="1">
    <location>
        <begin position="1"/>
        <end position="15"/>
    </location>
</feature>
<dbReference type="Proteomes" id="UP000246661">
    <property type="component" value="Unassembled WGS sequence"/>
</dbReference>
<reference evidence="5" key="1">
    <citation type="submission" date="2018-05" db="EMBL/GenBank/DDBJ databases">
        <authorList>
            <person name="Klenk H.-P."/>
            <person name="Huntemann M."/>
            <person name="Clum A."/>
            <person name="Pillay M."/>
            <person name="Palaniappan K."/>
            <person name="Varghese N."/>
            <person name="Mikhailova N."/>
            <person name="Stamatis D."/>
            <person name="Reddy T."/>
            <person name="Daum C."/>
            <person name="Shapiro N."/>
            <person name="Ivanova N."/>
            <person name="Kyrpides N."/>
            <person name="Woyke T."/>
        </authorList>
    </citation>
    <scope>NUCLEOTIDE SEQUENCE [LARGE SCALE GENOMIC DNA]</scope>
    <source>
        <strain evidence="5">DSM 45417</strain>
    </source>
</reference>
<evidence type="ECO:0000256" key="1">
    <source>
        <dbReference type="SAM" id="MobiDB-lite"/>
    </source>
</evidence>
<sequence>MSQPFPGAPVPPQVGPGPWQTVGDGTPFVPVPPAPVRRRTGLVVALAVVTAVLVMGVGVLTALLLDSRSTASDLAAAERAEDEQQATDLRDAQRGVDNLGVEATEAEAAAAAASDRAREAEAARGQADEAAAPDTSDYDEYLRLLRSTDLAFRTVDDATLVEIGDVTCDYLDTYGNGDQTLARIVSIGVSSGMTSRQSSEVTSAAIVSLCPQHSLD</sequence>
<dbReference type="AlphaFoldDB" id="A0A317QJK2"/>
<dbReference type="Pfam" id="PF05305">
    <property type="entry name" value="DUF732"/>
    <property type="match status" value="1"/>
</dbReference>
<feature type="transmembrane region" description="Helical" evidence="2">
    <location>
        <begin position="42"/>
        <end position="65"/>
    </location>
</feature>
<comment type="caution">
    <text evidence="4">The sequence shown here is derived from an EMBL/GenBank/DDBJ whole genome shotgun (WGS) entry which is preliminary data.</text>
</comment>
<keyword evidence="2" id="KW-0812">Transmembrane</keyword>
<evidence type="ECO:0000313" key="4">
    <source>
        <dbReference type="EMBL" id="PWW23512.1"/>
    </source>
</evidence>
<keyword evidence="2" id="KW-1133">Transmembrane helix</keyword>
<proteinExistence type="predicted"/>
<dbReference type="OrthoDB" id="9871826at2"/>
<protein>
    <submittedName>
        <fullName evidence="4">Uncharacterized protein DUF732</fullName>
    </submittedName>
</protein>
<dbReference type="InterPro" id="IPR007969">
    <property type="entry name" value="DUF732"/>
</dbReference>
<dbReference type="RefSeq" id="WP_110005908.1">
    <property type="nucleotide sequence ID" value="NZ_QGTX01000001.1"/>
</dbReference>
<dbReference type="EMBL" id="QGTX01000001">
    <property type="protein sequence ID" value="PWW23512.1"/>
    <property type="molecule type" value="Genomic_DNA"/>
</dbReference>